<dbReference type="PANTHER" id="PTHR28055:SF1">
    <property type="entry name" value="ALTERED INHERITANCE OF MITOCHONDRIA PROTEIN 41, MITOCHONDRIAL"/>
    <property type="match status" value="1"/>
</dbReference>
<accession>A0A4Y3KET5</accession>
<dbReference type="PANTHER" id="PTHR28055">
    <property type="entry name" value="ALTERED INHERITANCE OF MITOCHONDRIA PROTEIN 41, MITOCHONDRIAL"/>
    <property type="match status" value="1"/>
</dbReference>
<evidence type="ECO:0008006" key="3">
    <source>
        <dbReference type="Google" id="ProtNLM"/>
    </source>
</evidence>
<dbReference type="InterPro" id="IPR042184">
    <property type="entry name" value="YqeY/Aim41_N"/>
</dbReference>
<keyword evidence="2" id="KW-1185">Reference proteome</keyword>
<dbReference type="InterPro" id="IPR003789">
    <property type="entry name" value="Asn/Gln_tRNA_amidoTrase-B-like"/>
</dbReference>
<dbReference type="EMBL" id="BJLP01000067">
    <property type="protein sequence ID" value="GEA82537.1"/>
    <property type="molecule type" value="Genomic_DNA"/>
</dbReference>
<gene>
    <name evidence="1" type="ORF">CUD01_29810</name>
</gene>
<evidence type="ECO:0000313" key="1">
    <source>
        <dbReference type="EMBL" id="GEA82537.1"/>
    </source>
</evidence>
<dbReference type="Proteomes" id="UP000315842">
    <property type="component" value="Unassembled WGS sequence"/>
</dbReference>
<name>A0A4Y3KET5_CELUD</name>
<dbReference type="AlphaFoldDB" id="A0A4Y3KET5"/>
<dbReference type="RefSeq" id="WP_141322315.1">
    <property type="nucleotide sequence ID" value="NZ_BJLP01000067.1"/>
</dbReference>
<dbReference type="InterPro" id="IPR023168">
    <property type="entry name" value="GatB_Yqey_C_2"/>
</dbReference>
<reference evidence="1 2" key="1">
    <citation type="submission" date="2019-06" db="EMBL/GenBank/DDBJ databases">
        <title>Whole genome shotgun sequence of Cellulomonas uda NBRC 3747.</title>
        <authorList>
            <person name="Hosoyama A."/>
            <person name="Uohara A."/>
            <person name="Ohji S."/>
            <person name="Ichikawa N."/>
        </authorList>
    </citation>
    <scope>NUCLEOTIDE SEQUENCE [LARGE SCALE GENOMIC DNA]</scope>
    <source>
        <strain evidence="1 2">NBRC 3747</strain>
    </source>
</reference>
<protein>
    <recommendedName>
        <fullName evidence="3">GatB/YqeY domain-containing protein</fullName>
    </recommendedName>
</protein>
<dbReference type="Pfam" id="PF09424">
    <property type="entry name" value="YqeY"/>
    <property type="match status" value="1"/>
</dbReference>
<sequence length="152" mass="15918">MSTPTLDRLTADLTTAMKARDTERTSVLRQVIGAVRAEEKAGPAVKELTEDDVLAVLNREVKKRRESAQIYTDAGAADRAATETAEADAIETYLPARLSDDELAALVAAVVADLGASSMKDMGAVMKEATARAGLAADGKKLSALVRSALSA</sequence>
<comment type="caution">
    <text evidence="1">The sequence shown here is derived from an EMBL/GenBank/DDBJ whole genome shotgun (WGS) entry which is preliminary data.</text>
</comment>
<proteinExistence type="predicted"/>
<dbReference type="SUPFAM" id="SSF89095">
    <property type="entry name" value="GatB/YqeY motif"/>
    <property type="match status" value="1"/>
</dbReference>
<dbReference type="GO" id="GO:0016884">
    <property type="term" value="F:carbon-nitrogen ligase activity, with glutamine as amido-N-donor"/>
    <property type="evidence" value="ECO:0007669"/>
    <property type="project" value="InterPro"/>
</dbReference>
<dbReference type="Gene3D" id="1.10.10.410">
    <property type="match status" value="1"/>
</dbReference>
<dbReference type="Gene3D" id="1.10.1510.10">
    <property type="entry name" value="Uncharacterised protein YqeY/AIM41 PF09424, N-terminal domain"/>
    <property type="match status" value="1"/>
</dbReference>
<evidence type="ECO:0000313" key="2">
    <source>
        <dbReference type="Proteomes" id="UP000315842"/>
    </source>
</evidence>
<organism evidence="1 2">
    <name type="scientific">Cellulomonas uda</name>
    <dbReference type="NCBI Taxonomy" id="1714"/>
    <lineage>
        <taxon>Bacteria</taxon>
        <taxon>Bacillati</taxon>
        <taxon>Actinomycetota</taxon>
        <taxon>Actinomycetes</taxon>
        <taxon>Micrococcales</taxon>
        <taxon>Cellulomonadaceae</taxon>
        <taxon>Cellulomonas</taxon>
    </lineage>
</organism>
<dbReference type="InterPro" id="IPR019004">
    <property type="entry name" value="YqeY/Aim41"/>
</dbReference>